<proteinExistence type="predicted"/>
<accession>A0AAE1CTX9</accession>
<feature type="non-terminal residue" evidence="2">
    <location>
        <position position="54"/>
    </location>
</feature>
<keyword evidence="1" id="KW-1133">Transmembrane helix</keyword>
<dbReference type="Proteomes" id="UP001283361">
    <property type="component" value="Unassembled WGS sequence"/>
</dbReference>
<comment type="caution">
    <text evidence="2">The sequence shown here is derived from an EMBL/GenBank/DDBJ whole genome shotgun (WGS) entry which is preliminary data.</text>
</comment>
<name>A0AAE1CTX9_9GAST</name>
<keyword evidence="3" id="KW-1185">Reference proteome</keyword>
<reference evidence="2" key="1">
    <citation type="journal article" date="2023" name="G3 (Bethesda)">
        <title>A reference genome for the long-term kleptoplast-retaining sea slug Elysia crispata morphotype clarki.</title>
        <authorList>
            <person name="Eastman K.E."/>
            <person name="Pendleton A.L."/>
            <person name="Shaikh M.A."/>
            <person name="Suttiyut T."/>
            <person name="Ogas R."/>
            <person name="Tomko P."/>
            <person name="Gavelis G."/>
            <person name="Widhalm J.R."/>
            <person name="Wisecaver J.H."/>
        </authorList>
    </citation>
    <scope>NUCLEOTIDE SEQUENCE</scope>
    <source>
        <strain evidence="2">ECLA1</strain>
    </source>
</reference>
<dbReference type="AlphaFoldDB" id="A0AAE1CTX9"/>
<dbReference type="EMBL" id="JAWDGP010006771">
    <property type="protein sequence ID" value="KAK3735683.1"/>
    <property type="molecule type" value="Genomic_DNA"/>
</dbReference>
<keyword evidence="1" id="KW-0472">Membrane</keyword>
<protein>
    <submittedName>
        <fullName evidence="2">Uncharacterized protein</fullName>
    </submittedName>
</protein>
<evidence type="ECO:0000313" key="2">
    <source>
        <dbReference type="EMBL" id="KAK3735683.1"/>
    </source>
</evidence>
<evidence type="ECO:0000256" key="1">
    <source>
        <dbReference type="SAM" id="Phobius"/>
    </source>
</evidence>
<feature type="transmembrane region" description="Helical" evidence="1">
    <location>
        <begin position="16"/>
        <end position="36"/>
    </location>
</feature>
<sequence>MSTAEASTGQQECQELGLGGDAVIACGVLYHMMILFSLRRPGLTKVCVCFIPWL</sequence>
<evidence type="ECO:0000313" key="3">
    <source>
        <dbReference type="Proteomes" id="UP001283361"/>
    </source>
</evidence>
<organism evidence="2 3">
    <name type="scientific">Elysia crispata</name>
    <name type="common">lettuce slug</name>
    <dbReference type="NCBI Taxonomy" id="231223"/>
    <lineage>
        <taxon>Eukaryota</taxon>
        <taxon>Metazoa</taxon>
        <taxon>Spiralia</taxon>
        <taxon>Lophotrochozoa</taxon>
        <taxon>Mollusca</taxon>
        <taxon>Gastropoda</taxon>
        <taxon>Heterobranchia</taxon>
        <taxon>Euthyneura</taxon>
        <taxon>Panpulmonata</taxon>
        <taxon>Sacoglossa</taxon>
        <taxon>Placobranchoidea</taxon>
        <taxon>Plakobranchidae</taxon>
        <taxon>Elysia</taxon>
    </lineage>
</organism>
<keyword evidence="1" id="KW-0812">Transmembrane</keyword>
<gene>
    <name evidence="2" type="ORF">RRG08_066693</name>
</gene>